<evidence type="ECO:0000313" key="1">
    <source>
        <dbReference type="EMBL" id="QDH89354.1"/>
    </source>
</evidence>
<gene>
    <name evidence="1" type="ORF">H4Bulk47249_000003</name>
</gene>
<protein>
    <recommendedName>
        <fullName evidence="2">Maturation</fullName>
    </recommendedName>
</protein>
<proteinExistence type="predicted"/>
<organism evidence="1">
    <name type="scientific">Leviviridae sp</name>
    <dbReference type="NCBI Taxonomy" id="2027243"/>
    <lineage>
        <taxon>Viruses</taxon>
        <taxon>Riboviria</taxon>
        <taxon>Orthornavirae</taxon>
        <taxon>Lenarviricota</taxon>
        <taxon>Leviviricetes</taxon>
        <taxon>Norzivirales</taxon>
        <taxon>Fiersviridae</taxon>
    </lineage>
</organism>
<evidence type="ECO:0008006" key="2">
    <source>
        <dbReference type="Google" id="ProtNLM"/>
    </source>
</evidence>
<sequence>MSGRGRTRTIKGQATSQIPYQIGRFSRSWSGYIDGVWTTNWYPQDPIFYTPPSAQPQKSQVTYDEIHKGPPYREGGPFLSCKLTIDYPLRGIFGSGSFGNNNWRYDGGFTPPHPSNFGYPFSSFTADSTFLNLDDELVQSYGPHADSYGAETWSRTKPKIETAGMFVALAELEDIPRMVETTGRGLRDAWSAIRTADSAVRGELSRGDIMRQVAREPLMQPRTLADQFLNEQFAWIPFLNDVRNFGKTFAHQDSIADNLSLNNGRVVRKHAPMITESSSSVLQEIDFVDTTDIFPVAFPREMLSGPTTRTLIEETSISVGGMGAFQYYLPEWDKADNRYYSAWGRIMRELDTYGARISPYHLYQIIPWSWALDWVTGMGNYVSYLSDVMTDSLCAKYFFVKAKKKTSRTLRYRIPFVFGSADVSFTRSIEITERQPGSSPFSFDLPWSSLTPRQIAIAGALGLTHSSYYHPR</sequence>
<name>A0A514D6U4_9VIRU</name>
<reference evidence="1" key="1">
    <citation type="submission" date="2019-05" db="EMBL/GenBank/DDBJ databases">
        <title>Metatranscriptomic reconstruction reveals RNA viruses with the potential to shape carbon cycling in soil.</title>
        <authorList>
            <person name="Starr E.P."/>
            <person name="Nuccio E."/>
            <person name="Pett-Ridge J."/>
            <person name="Banfield J.F."/>
            <person name="Firestone M.K."/>
        </authorList>
    </citation>
    <scope>NUCLEOTIDE SEQUENCE</scope>
    <source>
        <strain evidence="1">H4_Bulk_47_scaffold_249</strain>
    </source>
</reference>
<accession>A0A514D6U4</accession>
<dbReference type="EMBL" id="MN034770">
    <property type="protein sequence ID" value="QDH89354.1"/>
    <property type="molecule type" value="Genomic_RNA"/>
</dbReference>